<protein>
    <submittedName>
        <fullName evidence="1">ExsB family transcriptional regulator</fullName>
    </submittedName>
</protein>
<name>A0AC61KXN1_9EURY</name>
<gene>
    <name evidence="1" type="ORF">C4B59_17630</name>
</gene>
<organism evidence="1 2">
    <name type="scientific">Candidatus Methanogaster sp</name>
    <dbReference type="NCBI Taxonomy" id="3386292"/>
    <lineage>
        <taxon>Archaea</taxon>
        <taxon>Methanobacteriati</taxon>
        <taxon>Methanobacteriota</taxon>
        <taxon>Stenosarchaea group</taxon>
        <taxon>Methanomicrobia</taxon>
        <taxon>Methanosarcinales</taxon>
        <taxon>ANME-2 cluster</taxon>
        <taxon>Candidatus Methanogasteraceae</taxon>
        <taxon>Candidatus Methanogaster</taxon>
    </lineage>
</organism>
<comment type="caution">
    <text evidence="1">The sequence shown here is derived from an EMBL/GenBank/DDBJ whole genome shotgun (WGS) entry which is preliminary data.</text>
</comment>
<reference evidence="1" key="1">
    <citation type="submission" date="2018-01" db="EMBL/GenBank/DDBJ databases">
        <authorList>
            <person name="Krukenberg V."/>
        </authorList>
    </citation>
    <scope>NUCLEOTIDE SEQUENCE</scope>
    <source>
        <strain evidence="1">E20ANME2</strain>
    </source>
</reference>
<proteinExistence type="predicted"/>
<evidence type="ECO:0000313" key="2">
    <source>
        <dbReference type="Proteomes" id="UP000248329"/>
    </source>
</evidence>
<evidence type="ECO:0000313" key="1">
    <source>
        <dbReference type="EMBL" id="PXF55037.1"/>
    </source>
</evidence>
<dbReference type="EMBL" id="PQXF01000142">
    <property type="protein sequence ID" value="PXF55037.1"/>
    <property type="molecule type" value="Genomic_DNA"/>
</dbReference>
<sequence>METGTMEEITAEDLNSESFIEQQVNAISETVGDGLAINALSGGVDSSAVTMLGHRALGDRLKTYFVDNGIMRQGEPEWIVSVFKDLGVHVEVIDARTEFFDAMSGITDPEEKREAITQTFYKDVFGRLVKESGAKHLLQGTILTDVDETVAGIKRQHNVFLQLGIDPEKTFGYKIIEPLIQLRKDGVRRVAEALGLPESIYNRMPFPGPALAARVIGEATPDRIETVRQATVILEKELADLGAFQYMAILHEDRVTGMRNGERDYGTQIEIRCWESVDARTARPTRLPYGVLERLAERITSEVSGVVSVTYGIATKPPSTMEVV</sequence>
<dbReference type="Proteomes" id="UP000248329">
    <property type="component" value="Unassembled WGS sequence"/>
</dbReference>
<accession>A0AC61KXN1</accession>